<dbReference type="Gene3D" id="3.90.226.10">
    <property type="entry name" value="2-enoyl-CoA Hydratase, Chain A, domain 1"/>
    <property type="match status" value="1"/>
</dbReference>
<accession>A0AA38MTZ0</accession>
<dbReference type="PANTHER" id="PTHR43802:SF1">
    <property type="entry name" value="IP11341P-RELATED"/>
    <property type="match status" value="1"/>
</dbReference>
<evidence type="ECO:0000313" key="4">
    <source>
        <dbReference type="Proteomes" id="UP001168821"/>
    </source>
</evidence>
<comment type="caution">
    <text evidence="3">The sequence shown here is derived from an EMBL/GenBank/DDBJ whole genome shotgun (WGS) entry which is preliminary data.</text>
</comment>
<dbReference type="SUPFAM" id="SSF52096">
    <property type="entry name" value="ClpP/crotonase"/>
    <property type="match status" value="1"/>
</dbReference>
<dbReference type="InterPro" id="IPR029045">
    <property type="entry name" value="ClpP/crotonase-like_dom_sf"/>
</dbReference>
<evidence type="ECO:0000256" key="2">
    <source>
        <dbReference type="RuleBase" id="RU003707"/>
    </source>
</evidence>
<dbReference type="InterPro" id="IPR018376">
    <property type="entry name" value="Enoyl-CoA_hyd/isom_CS"/>
</dbReference>
<keyword evidence="4" id="KW-1185">Reference proteome</keyword>
<dbReference type="Pfam" id="PF00378">
    <property type="entry name" value="ECH_1"/>
    <property type="match status" value="1"/>
</dbReference>
<dbReference type="PROSITE" id="PS00166">
    <property type="entry name" value="ENOYL_COA_HYDRATASE"/>
    <property type="match status" value="1"/>
</dbReference>
<protein>
    <recommendedName>
        <fullName evidence="5">Carnitinyl-CoA dehydratase</fullName>
    </recommendedName>
</protein>
<sequence length="292" mass="31826">MARRITTLMMRQYTTAPKTILTEKLGEIVTIGINRPEKRNCVDPSTARQLSKAIEDFENDDSLRVAVLYGNGGNFCAGFDLKALSEMDASPDAGIHEEGQMGPTLRYIKKPMVAAVSGYAVAGGLELALMCDLRVMEENAVMGVYCRRFGVPLMDGGTVRLQAMVGLSRAMDLILTGRSLGAKEALEWGVANRIVACGTALGQAIQLAASLTKFPQQCMLTDRTSTYNAAFNSAYHDLLKYEQTNGLKVVASESIPGAKKFVSGIGRHGKSTNLREKDLKTWEKEFETKSKL</sequence>
<proteinExistence type="inferred from homology"/>
<dbReference type="AlphaFoldDB" id="A0AA38MTZ0"/>
<dbReference type="NCBIfam" id="NF006108">
    <property type="entry name" value="PRK08259.1"/>
    <property type="match status" value="1"/>
</dbReference>
<gene>
    <name evidence="3" type="ORF">Zmor_002305</name>
</gene>
<dbReference type="InterPro" id="IPR001753">
    <property type="entry name" value="Enoyl-CoA_hydra/iso"/>
</dbReference>
<dbReference type="GO" id="GO:0003824">
    <property type="term" value="F:catalytic activity"/>
    <property type="evidence" value="ECO:0007669"/>
    <property type="project" value="InterPro"/>
</dbReference>
<comment type="similarity">
    <text evidence="1 2">Belongs to the enoyl-CoA hydratase/isomerase family.</text>
</comment>
<dbReference type="EMBL" id="JALNTZ010000001">
    <property type="protein sequence ID" value="KAJ3666878.1"/>
    <property type="molecule type" value="Genomic_DNA"/>
</dbReference>
<organism evidence="3 4">
    <name type="scientific">Zophobas morio</name>
    <dbReference type="NCBI Taxonomy" id="2755281"/>
    <lineage>
        <taxon>Eukaryota</taxon>
        <taxon>Metazoa</taxon>
        <taxon>Ecdysozoa</taxon>
        <taxon>Arthropoda</taxon>
        <taxon>Hexapoda</taxon>
        <taxon>Insecta</taxon>
        <taxon>Pterygota</taxon>
        <taxon>Neoptera</taxon>
        <taxon>Endopterygota</taxon>
        <taxon>Coleoptera</taxon>
        <taxon>Polyphaga</taxon>
        <taxon>Cucujiformia</taxon>
        <taxon>Tenebrionidae</taxon>
        <taxon>Zophobas</taxon>
    </lineage>
</organism>
<evidence type="ECO:0000313" key="3">
    <source>
        <dbReference type="EMBL" id="KAJ3666878.1"/>
    </source>
</evidence>
<dbReference type="Proteomes" id="UP001168821">
    <property type="component" value="Unassembled WGS sequence"/>
</dbReference>
<evidence type="ECO:0000256" key="1">
    <source>
        <dbReference type="ARBA" id="ARBA00005254"/>
    </source>
</evidence>
<evidence type="ECO:0008006" key="5">
    <source>
        <dbReference type="Google" id="ProtNLM"/>
    </source>
</evidence>
<dbReference type="Gene3D" id="1.10.287.2460">
    <property type="match status" value="1"/>
</dbReference>
<dbReference type="PANTHER" id="PTHR43802">
    <property type="entry name" value="ENOYL-COA HYDRATASE"/>
    <property type="match status" value="1"/>
</dbReference>
<name>A0AA38MTZ0_9CUCU</name>
<reference evidence="3" key="1">
    <citation type="journal article" date="2023" name="G3 (Bethesda)">
        <title>Whole genome assemblies of Zophobas morio and Tenebrio molitor.</title>
        <authorList>
            <person name="Kaur S."/>
            <person name="Stinson S.A."/>
            <person name="diCenzo G.C."/>
        </authorList>
    </citation>
    <scope>NUCLEOTIDE SEQUENCE</scope>
    <source>
        <strain evidence="3">QUZm001</strain>
    </source>
</reference>
<dbReference type="CDD" id="cd06558">
    <property type="entry name" value="crotonase-like"/>
    <property type="match status" value="1"/>
</dbReference>